<dbReference type="EMBL" id="ASTJ01000011">
    <property type="protein sequence ID" value="EPC04556.1"/>
    <property type="molecule type" value="Genomic_DNA"/>
</dbReference>
<gene>
    <name evidence="1" type="ORF">L861_04325</name>
</gene>
<organism evidence="1 2">
    <name type="scientific">Litchfieldella anticariensis (strain DSM 16096 / CECT 5854 / CIP 108499 / LMG 22089 / FP35)</name>
    <name type="common">Halomonas anticariensis</name>
    <dbReference type="NCBI Taxonomy" id="1121939"/>
    <lineage>
        <taxon>Bacteria</taxon>
        <taxon>Pseudomonadati</taxon>
        <taxon>Pseudomonadota</taxon>
        <taxon>Gammaproteobacteria</taxon>
        <taxon>Oceanospirillales</taxon>
        <taxon>Halomonadaceae</taxon>
        <taxon>Litchfieldella</taxon>
    </lineage>
</organism>
<reference evidence="1 2" key="1">
    <citation type="journal article" date="2013" name="Genome Announc.">
        <title>Draft genome sequence of the moderately halophilic gammaproteobacterium Halomonas anticariensis FP35.</title>
        <authorList>
            <person name="Tahrioui A."/>
            <person name="Quesada E."/>
            <person name="Llamas I."/>
        </authorList>
    </citation>
    <scope>NUCLEOTIDE SEQUENCE [LARGE SCALE GENOMIC DNA]</scope>
    <source>
        <strain evidence="2">DSM 16096 / CECT 5854 / LMG 22089 / FP35</strain>
    </source>
</reference>
<dbReference type="AlphaFoldDB" id="S2LIV2"/>
<name>S2LIV2_LITA3</name>
<proteinExistence type="predicted"/>
<dbReference type="Proteomes" id="UP000014463">
    <property type="component" value="Unassembled WGS sequence"/>
</dbReference>
<keyword evidence="2" id="KW-1185">Reference proteome</keyword>
<sequence length="45" mass="4837">MKKGPVGEFLLATADYGRQWTPGIRSGRGIILASWNDCGQVGSEI</sequence>
<accession>S2LIV2</accession>
<dbReference type="STRING" id="1121939.L861_04325"/>
<comment type="caution">
    <text evidence="1">The sequence shown here is derived from an EMBL/GenBank/DDBJ whole genome shotgun (WGS) entry which is preliminary data.</text>
</comment>
<evidence type="ECO:0000313" key="2">
    <source>
        <dbReference type="Proteomes" id="UP000014463"/>
    </source>
</evidence>
<protein>
    <submittedName>
        <fullName evidence="1">Uncharacterized protein</fullName>
    </submittedName>
</protein>
<evidence type="ECO:0000313" key="1">
    <source>
        <dbReference type="EMBL" id="EPC04556.1"/>
    </source>
</evidence>